<dbReference type="Proteomes" id="UP001190452">
    <property type="component" value="Unassembled WGS sequence"/>
</dbReference>
<evidence type="ECO:0000313" key="4">
    <source>
        <dbReference type="Proteomes" id="UP001190002"/>
    </source>
</evidence>
<gene>
    <name evidence="3" type="ORF">R77569_04606</name>
    <name evidence="2" type="ORF">R77591_01059</name>
</gene>
<sequence>MGGCISKTGGAHAPAHYDSDGYQSDVEPQSHRATSSRPARADAALSGLVPFARRVYEDSVLWHGTKREHVPSIRKHGFTTERKAAGATEGGTGDFLMRFSTAGVTASSEHHYFTSSRDMAKDFAMYADADRPALVRTIGVGNPRFALEQDPYTDGPALRTRASVPPAHVLGSKHTPAGANAKVFRDEMRNAGHDVSTEQAGRLLREVQSDSDNDEFPSYEAFFNRQFGGLRNR</sequence>
<evidence type="ECO:0000313" key="5">
    <source>
        <dbReference type="Proteomes" id="UP001190452"/>
    </source>
</evidence>
<proteinExistence type="predicted"/>
<evidence type="ECO:0000313" key="3">
    <source>
        <dbReference type="EMBL" id="CAJ0896514.1"/>
    </source>
</evidence>
<evidence type="ECO:0000313" key="2">
    <source>
        <dbReference type="EMBL" id="CAJ0680872.1"/>
    </source>
</evidence>
<reference evidence="2 5" key="1">
    <citation type="submission" date="2023-07" db="EMBL/GenBank/DDBJ databases">
        <authorList>
            <person name="Peeters C."/>
        </authorList>
    </citation>
    <scope>NUCLEOTIDE SEQUENCE</scope>
    <source>
        <strain evidence="3 5">R-77569</strain>
        <strain evidence="2">R-77591</strain>
    </source>
</reference>
<name>A0AAD2AP93_9RALS</name>
<dbReference type="EMBL" id="CATVXE010000003">
    <property type="protein sequence ID" value="CAJ0680872.1"/>
    <property type="molecule type" value="Genomic_DNA"/>
</dbReference>
<evidence type="ECO:0000256" key="1">
    <source>
        <dbReference type="SAM" id="MobiDB-lite"/>
    </source>
</evidence>
<accession>A0AAD2AP93</accession>
<dbReference type="RefSeq" id="WP_208623314.1">
    <property type="nucleotide sequence ID" value="NZ_CATVXE010000003.1"/>
</dbReference>
<protein>
    <submittedName>
        <fullName evidence="2">Uncharacterized protein</fullName>
    </submittedName>
</protein>
<dbReference type="Proteomes" id="UP001190002">
    <property type="component" value="Unassembled WGS sequence"/>
</dbReference>
<comment type="caution">
    <text evidence="2">The sequence shown here is derived from an EMBL/GenBank/DDBJ whole genome shotgun (WGS) entry which is preliminary data.</text>
</comment>
<dbReference type="AlphaFoldDB" id="A0AAD2AP93"/>
<organism evidence="2 4">
    <name type="scientific">Ralstonia mannitolilytica</name>
    <dbReference type="NCBI Taxonomy" id="105219"/>
    <lineage>
        <taxon>Bacteria</taxon>
        <taxon>Pseudomonadati</taxon>
        <taxon>Pseudomonadota</taxon>
        <taxon>Betaproteobacteria</taxon>
        <taxon>Burkholderiales</taxon>
        <taxon>Burkholderiaceae</taxon>
        <taxon>Ralstonia</taxon>
    </lineage>
</organism>
<dbReference type="EMBL" id="CAUDKV010000028">
    <property type="protein sequence ID" value="CAJ0896514.1"/>
    <property type="molecule type" value="Genomic_DNA"/>
</dbReference>
<feature type="region of interest" description="Disordered" evidence="1">
    <location>
        <begin position="1"/>
        <end position="41"/>
    </location>
</feature>
<keyword evidence="5" id="KW-1185">Reference proteome</keyword>